<dbReference type="KEGG" id="ment:CS528_02125"/>
<evidence type="ECO:0000313" key="1">
    <source>
        <dbReference type="EMBL" id="ATQ35552.1"/>
    </source>
</evidence>
<protein>
    <recommendedName>
        <fullName evidence="3">SHS2 domain-containing protein</fullName>
    </recommendedName>
</protein>
<evidence type="ECO:0008006" key="3">
    <source>
        <dbReference type="Google" id="ProtNLM"/>
    </source>
</evidence>
<dbReference type="RefSeq" id="WP_099651230.1">
    <property type="nucleotide sequence ID" value="NZ_CP024411.1"/>
</dbReference>
<sequence length="435" mass="49642">MIGNNKTFTTVEIRKNVVKINAYRVLEKNIISIFEHEIEAKNNSAFLTDNGIVKSSVSSELKKEISAVIKSIIKDQADFKDNKIFMILPSSTYAFATRTYHINSSSTILINEEYINDLFKKTVKKEQQANNAFHLDVQFAKIKIDGVKYANKNLKVEGNNIELTVSVRSIFKKVYDTHKNVIEKVEDGENSFMTNLEALYNSIQRPGKDENDIVVVNWKEEHIEAGLFKNGSFIEYTSTNFGMNKVIAKLSDEFGLSDEMSKHYLYNNINFDSSNILRTILLKFKNSVITKTLSGEQIQLIVKKYVKEAYKEIKESFVSKEKIDFVVTPIFNFGLIQEIPNGISLISNNKVSSDYINQVRIIGALKNNEHFESYGFISKIVNKFITTQIKTKKQKITNAGLNMQFSFYDDFSGQNKASSQLYLKNDGILIDKVEA</sequence>
<keyword evidence="2" id="KW-1185">Reference proteome</keyword>
<reference evidence="1 2" key="1">
    <citation type="submission" date="2017-10" db="EMBL/GenBank/DDBJ databases">
        <title>Complete Genome Sequence of Mesoplasma entomophilum.</title>
        <authorList>
            <person name="Knight T.F."/>
            <person name="Citino T."/>
            <person name="Rubinstein R."/>
            <person name="Neuschaefer Z."/>
        </authorList>
    </citation>
    <scope>NUCLEOTIDE SEQUENCE [LARGE SCALE GENOMIC DNA]</scope>
    <source>
        <strain evidence="1 2">TAC</strain>
    </source>
</reference>
<dbReference type="Proteomes" id="UP000232226">
    <property type="component" value="Chromosome"/>
</dbReference>
<organism evidence="1 2">
    <name type="scientific">Mesoplasma entomophilum</name>
    <dbReference type="NCBI Taxonomy" id="2149"/>
    <lineage>
        <taxon>Bacteria</taxon>
        <taxon>Bacillati</taxon>
        <taxon>Mycoplasmatota</taxon>
        <taxon>Mollicutes</taxon>
        <taxon>Entomoplasmatales</taxon>
        <taxon>Entomoplasmataceae</taxon>
        <taxon>Mesoplasma</taxon>
    </lineage>
</organism>
<proteinExistence type="predicted"/>
<name>A0A3S5XZX9_9MOLU</name>
<evidence type="ECO:0000313" key="2">
    <source>
        <dbReference type="Proteomes" id="UP000232226"/>
    </source>
</evidence>
<dbReference type="AlphaFoldDB" id="A0A3S5XZX9"/>
<gene>
    <name evidence="1" type="ORF">CS528_02125</name>
</gene>
<accession>A0A3S5XZX9</accession>
<dbReference type="EMBL" id="CP024411">
    <property type="protein sequence ID" value="ATQ35552.1"/>
    <property type="molecule type" value="Genomic_DNA"/>
</dbReference>